<dbReference type="AlphaFoldDB" id="A0A7V8FK80"/>
<evidence type="ECO:0000313" key="2">
    <source>
        <dbReference type="EMBL" id="KAF1017645.1"/>
    </source>
</evidence>
<feature type="region of interest" description="Disordered" evidence="1">
    <location>
        <begin position="1"/>
        <end position="29"/>
    </location>
</feature>
<feature type="region of interest" description="Disordered" evidence="1">
    <location>
        <begin position="59"/>
        <end position="79"/>
    </location>
</feature>
<dbReference type="Proteomes" id="UP000487117">
    <property type="component" value="Unassembled WGS sequence"/>
</dbReference>
<name>A0A7V8FK80_STEMA</name>
<sequence length="79" mass="8170">MPCPDCANVPQPPSVPSDSVPSDCAPADSALPSCPRCAEHSKAVDAPPLPGAAVPPAVTASVAIRHRDTRHLGQRGRRR</sequence>
<reference evidence="3" key="1">
    <citation type="journal article" date="2020" name="MBio">
        <title>Horizontal gene transfer to a defensive symbiont with a reduced genome amongst a multipartite beetle microbiome.</title>
        <authorList>
            <person name="Waterworth S.C."/>
            <person name="Florez L.V."/>
            <person name="Rees E.R."/>
            <person name="Hertweck C."/>
            <person name="Kaltenpoth M."/>
            <person name="Kwan J.C."/>
        </authorList>
    </citation>
    <scope>NUCLEOTIDE SEQUENCE [LARGE SCALE GENOMIC DNA]</scope>
</reference>
<accession>A0A7V8FK80</accession>
<feature type="compositionally biased region" description="Basic residues" evidence="1">
    <location>
        <begin position="67"/>
        <end position="79"/>
    </location>
</feature>
<comment type="caution">
    <text evidence="2">The sequence shown here is derived from an EMBL/GenBank/DDBJ whole genome shotgun (WGS) entry which is preliminary data.</text>
</comment>
<evidence type="ECO:0000313" key="3">
    <source>
        <dbReference type="Proteomes" id="UP000487117"/>
    </source>
</evidence>
<proteinExistence type="predicted"/>
<gene>
    <name evidence="2" type="ORF">GAK31_00913</name>
</gene>
<feature type="compositionally biased region" description="Low complexity" evidence="1">
    <location>
        <begin position="16"/>
        <end position="29"/>
    </location>
</feature>
<protein>
    <submittedName>
        <fullName evidence="2">Uncharacterized protein</fullName>
    </submittedName>
</protein>
<organism evidence="2 3">
    <name type="scientific">Stenotrophomonas maltophilia</name>
    <name type="common">Pseudomonas maltophilia</name>
    <name type="synonym">Xanthomonas maltophilia</name>
    <dbReference type="NCBI Taxonomy" id="40324"/>
    <lineage>
        <taxon>Bacteria</taxon>
        <taxon>Pseudomonadati</taxon>
        <taxon>Pseudomonadota</taxon>
        <taxon>Gammaproteobacteria</taxon>
        <taxon>Lysobacterales</taxon>
        <taxon>Lysobacteraceae</taxon>
        <taxon>Stenotrophomonas</taxon>
        <taxon>Stenotrophomonas maltophilia group</taxon>
    </lineage>
</organism>
<dbReference type="EMBL" id="WNDS01000001">
    <property type="protein sequence ID" value="KAF1017645.1"/>
    <property type="molecule type" value="Genomic_DNA"/>
</dbReference>
<evidence type="ECO:0000256" key="1">
    <source>
        <dbReference type="SAM" id="MobiDB-lite"/>
    </source>
</evidence>